<dbReference type="OrthoDB" id="944647at2"/>
<dbReference type="InterPro" id="IPR041893">
    <property type="entry name" value="ArdA_dom3"/>
</dbReference>
<protein>
    <recommendedName>
        <fullName evidence="3">Antirestriction protein</fullName>
    </recommendedName>
</protein>
<proteinExistence type="predicted"/>
<keyword evidence="2" id="KW-1185">Reference proteome</keyword>
<dbReference type="Gene3D" id="1.10.10.1190">
    <property type="entry name" value="Antirestriction protein ArdA, domain 3"/>
    <property type="match status" value="1"/>
</dbReference>
<dbReference type="KEGG" id="arf:AR1Y2_1460"/>
<evidence type="ECO:0000313" key="2">
    <source>
        <dbReference type="Proteomes" id="UP000298653"/>
    </source>
</evidence>
<gene>
    <name evidence="1" type="ORF">AR1Y2_1460</name>
</gene>
<dbReference type="Proteomes" id="UP000298653">
    <property type="component" value="Chromosome"/>
</dbReference>
<dbReference type="AlphaFoldDB" id="A0A4P8IGF5"/>
<accession>A0A4P8IGF5</accession>
<organism evidence="1 2">
    <name type="scientific">Anaerostipes rhamnosivorans</name>
    <dbReference type="NCBI Taxonomy" id="1229621"/>
    <lineage>
        <taxon>Bacteria</taxon>
        <taxon>Bacillati</taxon>
        <taxon>Bacillota</taxon>
        <taxon>Clostridia</taxon>
        <taxon>Lachnospirales</taxon>
        <taxon>Lachnospiraceae</taxon>
        <taxon>Anaerostipes</taxon>
    </lineage>
</organism>
<name>A0A4P8IGF5_9FIRM</name>
<dbReference type="RefSeq" id="WP_022261422.1">
    <property type="nucleotide sequence ID" value="NZ_CP040058.1"/>
</dbReference>
<dbReference type="EMBL" id="CP040058">
    <property type="protein sequence ID" value="QCP34914.1"/>
    <property type="molecule type" value="Genomic_DNA"/>
</dbReference>
<evidence type="ECO:0008006" key="3">
    <source>
        <dbReference type="Google" id="ProtNLM"/>
    </source>
</evidence>
<reference evidence="1 2" key="1">
    <citation type="submission" date="2019-05" db="EMBL/GenBank/DDBJ databases">
        <title>Complete genome sequencing of Anaerostipes rhamnosivorans.</title>
        <authorList>
            <person name="Bui T.P.N."/>
            <person name="de Vos W.M."/>
        </authorList>
    </citation>
    <scope>NUCLEOTIDE SEQUENCE [LARGE SCALE GENOMIC DNA]</scope>
    <source>
        <strain evidence="1 2">1y2</strain>
    </source>
</reference>
<evidence type="ECO:0000313" key="1">
    <source>
        <dbReference type="EMBL" id="QCP34914.1"/>
    </source>
</evidence>
<sequence length="66" mass="7918">MDQECRIYPECKSMEELAYRKLIIDGELGDIPDPIRKYIDYADYGDFLYRTGNYEVTDYGICEYKR</sequence>